<name>A0ABV0G0I5_9BURK</name>
<evidence type="ECO:0000256" key="1">
    <source>
        <dbReference type="SAM" id="MobiDB-lite"/>
    </source>
</evidence>
<evidence type="ECO:0000313" key="2">
    <source>
        <dbReference type="EMBL" id="MEO3691233.1"/>
    </source>
</evidence>
<organism evidence="2 3">
    <name type="scientific">Roseateles paludis</name>
    <dbReference type="NCBI Taxonomy" id="3145238"/>
    <lineage>
        <taxon>Bacteria</taxon>
        <taxon>Pseudomonadati</taxon>
        <taxon>Pseudomonadota</taxon>
        <taxon>Betaproteobacteria</taxon>
        <taxon>Burkholderiales</taxon>
        <taxon>Sphaerotilaceae</taxon>
        <taxon>Roseateles</taxon>
    </lineage>
</organism>
<comment type="caution">
    <text evidence="2">The sequence shown here is derived from an EMBL/GenBank/DDBJ whole genome shotgun (WGS) entry which is preliminary data.</text>
</comment>
<reference evidence="2 3" key="1">
    <citation type="submission" date="2024-05" db="EMBL/GenBank/DDBJ databases">
        <title>Roseateles sp. DJS-2-20 16S ribosomal RNA gene Genome sequencing and assembly.</title>
        <authorList>
            <person name="Woo H."/>
        </authorList>
    </citation>
    <scope>NUCLEOTIDE SEQUENCE [LARGE SCALE GENOMIC DNA]</scope>
    <source>
        <strain evidence="2 3">DJS-2-20</strain>
    </source>
</reference>
<feature type="region of interest" description="Disordered" evidence="1">
    <location>
        <begin position="47"/>
        <end position="71"/>
    </location>
</feature>
<accession>A0ABV0G0I5</accession>
<dbReference type="RefSeq" id="WP_347704075.1">
    <property type="nucleotide sequence ID" value="NZ_JBDPZD010000002.1"/>
</dbReference>
<keyword evidence="3" id="KW-1185">Reference proteome</keyword>
<dbReference type="EMBL" id="JBDPZD010000002">
    <property type="protein sequence ID" value="MEO3691233.1"/>
    <property type="molecule type" value="Genomic_DNA"/>
</dbReference>
<proteinExistence type="predicted"/>
<sequence>MLVVLVLLVGLLLYRATRGVAEASALPPGAATMKHARSAPIRLAQAAGPLPAGQPPGLPASQPDSALEGRPLSARAQRMRADWCGYGAAEHERETDAFLAKHEQITAERLAEMAQLDGARVLQQAASAVQRRWIQQLSARRDERSRAVAEWLESVYGDDAAARSRLQALARTSTDPMVTALAVLRPCELGRCANVDRAQWSRLEPQNLYAWLAALPTKEARADELRYVHGRWMAEARYAHSYVQEFTDILEKLLGPANGGLTEEVELGVLSGGAGTLMLPSFLGITRPCSTSGSYVLPASACTAAAELLWREGDVLERSIAMRLSERASQGDALLRERWAVRQTALDAAKQFQSESLDALSKQFDRLRATSHCAVLPMWREAILSNRPGREWDSLQAGIKTRDANQDELARRWRARQAVDRPASATKPP</sequence>
<gene>
    <name evidence="2" type="ORF">ABDJ85_07110</name>
</gene>
<dbReference type="Proteomes" id="UP001495147">
    <property type="component" value="Unassembled WGS sequence"/>
</dbReference>
<evidence type="ECO:0000313" key="3">
    <source>
        <dbReference type="Proteomes" id="UP001495147"/>
    </source>
</evidence>
<protein>
    <submittedName>
        <fullName evidence="2">Uncharacterized protein</fullName>
    </submittedName>
</protein>